<organism evidence="1 2">
    <name type="scientific">Ambispora leptoticha</name>
    <dbReference type="NCBI Taxonomy" id="144679"/>
    <lineage>
        <taxon>Eukaryota</taxon>
        <taxon>Fungi</taxon>
        <taxon>Fungi incertae sedis</taxon>
        <taxon>Mucoromycota</taxon>
        <taxon>Glomeromycotina</taxon>
        <taxon>Glomeromycetes</taxon>
        <taxon>Archaeosporales</taxon>
        <taxon>Ambisporaceae</taxon>
        <taxon>Ambispora</taxon>
    </lineage>
</organism>
<name>A0A9N9NM22_9GLOM</name>
<reference evidence="1" key="1">
    <citation type="submission" date="2021-06" db="EMBL/GenBank/DDBJ databases">
        <authorList>
            <person name="Kallberg Y."/>
            <person name="Tangrot J."/>
            <person name="Rosling A."/>
        </authorList>
    </citation>
    <scope>NUCLEOTIDE SEQUENCE</scope>
    <source>
        <strain evidence="1">FL130A</strain>
    </source>
</reference>
<comment type="caution">
    <text evidence="1">The sequence shown here is derived from an EMBL/GenBank/DDBJ whole genome shotgun (WGS) entry which is preliminary data.</text>
</comment>
<dbReference type="EMBL" id="CAJVPS010036452">
    <property type="protein sequence ID" value="CAG8743304.1"/>
    <property type="molecule type" value="Genomic_DNA"/>
</dbReference>
<keyword evidence="2" id="KW-1185">Reference proteome</keyword>
<evidence type="ECO:0000313" key="1">
    <source>
        <dbReference type="EMBL" id="CAG8743304.1"/>
    </source>
</evidence>
<dbReference type="OrthoDB" id="2436479at2759"/>
<protein>
    <submittedName>
        <fullName evidence="1">937_t:CDS:1</fullName>
    </submittedName>
</protein>
<dbReference type="Proteomes" id="UP000789508">
    <property type="component" value="Unassembled WGS sequence"/>
</dbReference>
<dbReference type="AlphaFoldDB" id="A0A9N9NM22"/>
<sequence>MSSWIISEKMQELIDKFENTILCQFLYILCSICSKLMYPEKSMWIHRNPNISYPLENYVPLITNPVPPTNHIAIYPSCKSNTTRNYPPYLRPIPTEIELVPLRSRKHLSLIFLHCSLGRTPRANPFSEYRTLVGSMNYLQNYNSLNLYSGLLGAYLASSSTTQSEIPL</sequence>
<proteinExistence type="predicted"/>
<gene>
    <name evidence="1" type="ORF">ALEPTO_LOCUS13039</name>
</gene>
<accession>A0A9N9NM22</accession>
<feature type="non-terminal residue" evidence="1">
    <location>
        <position position="168"/>
    </location>
</feature>
<evidence type="ECO:0000313" key="2">
    <source>
        <dbReference type="Proteomes" id="UP000789508"/>
    </source>
</evidence>